<accession>A0A410GEB4</accession>
<dbReference type="EMBL" id="CP022987">
    <property type="protein sequence ID" value="QAA94628.1"/>
    <property type="molecule type" value="Genomic_DNA"/>
</dbReference>
<dbReference type="GO" id="GO:0003824">
    <property type="term" value="F:catalytic activity"/>
    <property type="evidence" value="ECO:0007669"/>
    <property type="project" value="UniProtKB-ARBA"/>
</dbReference>
<dbReference type="Pfam" id="PF00378">
    <property type="entry name" value="ECH_1"/>
    <property type="match status" value="1"/>
</dbReference>
<reference evidence="2 3" key="1">
    <citation type="submission" date="2017-08" db="EMBL/GenBank/DDBJ databases">
        <authorList>
            <person name="Park S.-J."/>
            <person name="Kim H."/>
        </authorList>
    </citation>
    <scope>NUCLEOTIDE SEQUENCE [LARGE SCALE GENOMIC DNA]</scope>
    <source>
        <strain evidence="3">ye3</strain>
    </source>
</reference>
<evidence type="ECO:0000256" key="1">
    <source>
        <dbReference type="ARBA" id="ARBA00005254"/>
    </source>
</evidence>
<name>A0A410GEB4_9BURK</name>
<dbReference type="InterPro" id="IPR029045">
    <property type="entry name" value="ClpP/crotonase-like_dom_sf"/>
</dbReference>
<dbReference type="AlphaFoldDB" id="A0A410GEB4"/>
<sequence length="243" mass="26112">MSDILFTEFTGRSVTITLHRPSQANAMNWDMLDAISSVFRDLAQRDDIDVVVLQGAEGHFCSGWDVSHAVSTPDEALLLNQRGQEMIEAVQQCPAVTVAALEGAVIGGGLLLAAACDIRIGTPSIKLCLPEVNFNVPVLWTGLSPLVREIGFSATRELAFTGRRYDAAWAIQRGLISECVDADALPATVESLIKRLDNGTGDALKTMKKDLIRLAAALMPAAHDYGAPKIVDSVMTSILAKHK</sequence>
<protein>
    <recommendedName>
        <fullName evidence="4">Enoyl-CoA hydratase</fullName>
    </recommendedName>
</protein>
<dbReference type="PANTHER" id="PTHR42964:SF1">
    <property type="entry name" value="POLYKETIDE BIOSYNTHESIS ENOYL-COA HYDRATASE PKSH-RELATED"/>
    <property type="match status" value="1"/>
</dbReference>
<dbReference type="InterPro" id="IPR051683">
    <property type="entry name" value="Enoyl-CoA_Hydratase/Isomerase"/>
</dbReference>
<evidence type="ECO:0000313" key="2">
    <source>
        <dbReference type="EMBL" id="QAA94628.1"/>
    </source>
</evidence>
<dbReference type="SUPFAM" id="SSF52096">
    <property type="entry name" value="ClpP/crotonase"/>
    <property type="match status" value="1"/>
</dbReference>
<gene>
    <name evidence="2" type="ORF">CKA81_12875</name>
</gene>
<dbReference type="Gene3D" id="3.90.226.10">
    <property type="entry name" value="2-enoyl-CoA Hydratase, Chain A, domain 1"/>
    <property type="match status" value="1"/>
</dbReference>
<dbReference type="Proteomes" id="UP000283474">
    <property type="component" value="Chromosome"/>
</dbReference>
<dbReference type="OrthoDB" id="9807606at2"/>
<dbReference type="RefSeq" id="WP_128355625.1">
    <property type="nucleotide sequence ID" value="NZ_CP022987.1"/>
</dbReference>
<proteinExistence type="inferred from homology"/>
<evidence type="ECO:0008006" key="4">
    <source>
        <dbReference type="Google" id="ProtNLM"/>
    </source>
</evidence>
<keyword evidence="3" id="KW-1185">Reference proteome</keyword>
<dbReference type="InterPro" id="IPR001753">
    <property type="entry name" value="Enoyl-CoA_hydra/iso"/>
</dbReference>
<comment type="similarity">
    <text evidence="1">Belongs to the enoyl-CoA hydratase/isomerase family.</text>
</comment>
<organism evidence="2 3">
    <name type="scientific">Pollutimonas thiosulfatoxidans</name>
    <dbReference type="NCBI Taxonomy" id="2028345"/>
    <lineage>
        <taxon>Bacteria</taxon>
        <taxon>Pseudomonadati</taxon>
        <taxon>Pseudomonadota</taxon>
        <taxon>Betaproteobacteria</taxon>
        <taxon>Burkholderiales</taxon>
        <taxon>Alcaligenaceae</taxon>
        <taxon>Pollutimonas</taxon>
    </lineage>
</organism>
<dbReference type="GO" id="GO:0008300">
    <property type="term" value="P:isoprenoid catabolic process"/>
    <property type="evidence" value="ECO:0007669"/>
    <property type="project" value="TreeGrafter"/>
</dbReference>
<dbReference type="CDD" id="cd06558">
    <property type="entry name" value="crotonase-like"/>
    <property type="match status" value="1"/>
</dbReference>
<evidence type="ECO:0000313" key="3">
    <source>
        <dbReference type="Proteomes" id="UP000283474"/>
    </source>
</evidence>
<dbReference type="PANTHER" id="PTHR42964">
    <property type="entry name" value="ENOYL-COA HYDRATASE"/>
    <property type="match status" value="1"/>
</dbReference>
<dbReference type="KEGG" id="pus:CKA81_12875"/>